<sequence length="99" mass="11788">MMPRPFVVESKLLFKAVRGEQIERDRISGFIYVLIAYDVDKRDFLFLDELSNTLLYKNYLSLDVVSSTLEKSSRHLSKEWNRDRKRHPQQGLCITRTHQ</sequence>
<evidence type="ECO:0000256" key="1">
    <source>
        <dbReference type="SAM" id="MobiDB-lite"/>
    </source>
</evidence>
<gene>
    <name evidence="2" type="ORF">Desfe_0981</name>
</gene>
<dbReference type="KEGG" id="dfd:Desfe_0981"/>
<dbReference type="AlphaFoldDB" id="I3XSE2"/>
<feature type="region of interest" description="Disordered" evidence="1">
    <location>
        <begin position="77"/>
        <end position="99"/>
    </location>
</feature>
<organism evidence="2 3">
    <name type="scientific">Desulfurococcus amylolyticus DSM 16532</name>
    <dbReference type="NCBI Taxonomy" id="768672"/>
    <lineage>
        <taxon>Archaea</taxon>
        <taxon>Thermoproteota</taxon>
        <taxon>Thermoprotei</taxon>
        <taxon>Desulfurococcales</taxon>
        <taxon>Desulfurococcaceae</taxon>
        <taxon>Desulfurococcus</taxon>
    </lineage>
</organism>
<keyword evidence="3" id="KW-1185">Reference proteome</keyword>
<accession>I3XSE2</accession>
<reference evidence="2 3" key="1">
    <citation type="journal article" date="2012" name="J. Bacteriol.">
        <title>Complete Genome Sequence of Desulfurococcus fermentans, a Hyperthermophilic Cellulolytic Crenarchaeon Isolated from a Freshwater Hot Spring in Kamchatka, Russia.</title>
        <authorList>
            <person name="Susanti D."/>
            <person name="Johnson E.F."/>
            <person name="Rodriguez J.R."/>
            <person name="Anderson I."/>
            <person name="Perevalova A.A."/>
            <person name="Kyrpides N."/>
            <person name="Lucas S."/>
            <person name="Han J."/>
            <person name="Lapidus A."/>
            <person name="Cheng J.F."/>
            <person name="Goodwin L."/>
            <person name="Pitluck S."/>
            <person name="Mavrommatis K."/>
            <person name="Peters L."/>
            <person name="Land M.L."/>
            <person name="Hauser L."/>
            <person name="Gopalan V."/>
            <person name="Chan P.P."/>
            <person name="Lowe T.M."/>
            <person name="Atomi H."/>
            <person name="Bonch-Osmolovskaya E.A."/>
            <person name="Woyke T."/>
            <person name="Mukhopadhyay B."/>
        </authorList>
    </citation>
    <scope>NUCLEOTIDE SEQUENCE [LARGE SCALE GENOMIC DNA]</scope>
    <source>
        <strain evidence="2 3">DSM 16532</strain>
    </source>
</reference>
<dbReference type="EMBL" id="CP003321">
    <property type="protein sequence ID" value="AFL66866.1"/>
    <property type="molecule type" value="Genomic_DNA"/>
</dbReference>
<name>I3XSE2_DESAM</name>
<evidence type="ECO:0000313" key="3">
    <source>
        <dbReference type="Proteomes" id="UP000006175"/>
    </source>
</evidence>
<evidence type="ECO:0000313" key="2">
    <source>
        <dbReference type="EMBL" id="AFL66866.1"/>
    </source>
</evidence>
<protein>
    <submittedName>
        <fullName evidence="2">Uncharacterized protein</fullName>
    </submittedName>
</protein>
<dbReference type="Proteomes" id="UP000006175">
    <property type="component" value="Chromosome"/>
</dbReference>
<dbReference type="HOGENOM" id="CLU_2313670_0_0_2"/>
<proteinExistence type="predicted"/>